<dbReference type="Gene3D" id="3.40.50.300">
    <property type="entry name" value="P-loop containing nucleotide triphosphate hydrolases"/>
    <property type="match status" value="1"/>
</dbReference>
<dbReference type="InterPro" id="IPR049945">
    <property type="entry name" value="AAA_22"/>
</dbReference>
<dbReference type="SUPFAM" id="SSF52540">
    <property type="entry name" value="P-loop containing nucleoside triphosphate hydrolases"/>
    <property type="match status" value="1"/>
</dbReference>
<evidence type="ECO:0000313" key="2">
    <source>
        <dbReference type="EMBL" id="SJN14070.1"/>
    </source>
</evidence>
<protein>
    <submittedName>
        <fullName evidence="2">DNA transposition protein</fullName>
    </submittedName>
</protein>
<evidence type="ECO:0000313" key="3">
    <source>
        <dbReference type="Proteomes" id="UP000196331"/>
    </source>
</evidence>
<dbReference type="InterPro" id="IPR027417">
    <property type="entry name" value="P-loop_NTPase"/>
</dbReference>
<gene>
    <name evidence="2" type="ORF">CZ787_13300</name>
</gene>
<dbReference type="RefSeq" id="WP_087109857.1">
    <property type="nucleotide sequence ID" value="NZ_FUKM01000051.1"/>
</dbReference>
<reference evidence="2 3" key="1">
    <citation type="submission" date="2017-02" db="EMBL/GenBank/DDBJ databases">
        <authorList>
            <person name="Dridi B."/>
        </authorList>
    </citation>
    <scope>NUCLEOTIDE SEQUENCE [LARGE SCALE GENOMIC DNA]</scope>
    <source>
        <strain evidence="2 3">JB380</strain>
    </source>
</reference>
<evidence type="ECO:0000259" key="1">
    <source>
        <dbReference type="Pfam" id="PF13401"/>
    </source>
</evidence>
<dbReference type="GO" id="GO:0016887">
    <property type="term" value="F:ATP hydrolysis activity"/>
    <property type="evidence" value="ECO:0007669"/>
    <property type="project" value="InterPro"/>
</dbReference>
<feature type="domain" description="ORC1/DEAH AAA+ ATPase" evidence="1">
    <location>
        <begin position="31"/>
        <end position="140"/>
    </location>
</feature>
<sequence length="240" mass="26492">MSVNAIVPLTNVGLLAAAVSSATLRPPELPGLVVMYGPSGYGKSLAAAYSANLHRAYYIQCRESFTKKAFVIAMLREMGIAPMKTLNDMLDQVAEQLSRSGRPMIIDDVQYIIEKSAANIITDLYEASQGTIIMIGEEQVPAAMSRRLERLHNRVLEWVPAQAASLDDVRALADKSYPDIEIDDDLLEAVNDRVKGCLRRVAVNLYQIHSEAIANGWTMIGLREWGEREIHTGQPPARRG</sequence>
<proteinExistence type="predicted"/>
<accession>A0A1R4I2N9</accession>
<dbReference type="PANTHER" id="PTHR35894">
    <property type="entry name" value="GENERAL SECRETION PATHWAY PROTEIN A-RELATED"/>
    <property type="match status" value="1"/>
</dbReference>
<dbReference type="Proteomes" id="UP000196331">
    <property type="component" value="Unassembled WGS sequence"/>
</dbReference>
<dbReference type="PANTHER" id="PTHR35894:SF5">
    <property type="entry name" value="MU-LIKE PROPHAGE FLUMU DNA TRANSPOSITION PROTEIN B"/>
    <property type="match status" value="1"/>
</dbReference>
<dbReference type="AlphaFoldDB" id="A0A1R4I2N9"/>
<name>A0A1R4I2N9_9GAMM</name>
<dbReference type="InterPro" id="IPR052026">
    <property type="entry name" value="ExeA_AAA_ATPase_DNA-bind"/>
</dbReference>
<dbReference type="EMBL" id="FUKM01000051">
    <property type="protein sequence ID" value="SJN14070.1"/>
    <property type="molecule type" value="Genomic_DNA"/>
</dbReference>
<organism evidence="2 3">
    <name type="scientific">Halomonas citrativorans</name>
    <dbReference type="NCBI Taxonomy" id="2742612"/>
    <lineage>
        <taxon>Bacteria</taxon>
        <taxon>Pseudomonadati</taxon>
        <taxon>Pseudomonadota</taxon>
        <taxon>Gammaproteobacteria</taxon>
        <taxon>Oceanospirillales</taxon>
        <taxon>Halomonadaceae</taxon>
        <taxon>Halomonas</taxon>
    </lineage>
</organism>
<comment type="caution">
    <text evidence="2">The sequence shown here is derived from an EMBL/GenBank/DDBJ whole genome shotgun (WGS) entry which is preliminary data.</text>
</comment>
<dbReference type="OrthoDB" id="9797061at2"/>
<dbReference type="Pfam" id="PF13401">
    <property type="entry name" value="AAA_22"/>
    <property type="match status" value="1"/>
</dbReference>